<evidence type="ECO:0000313" key="2">
    <source>
        <dbReference type="EMBL" id="KOH43315.1"/>
    </source>
</evidence>
<proteinExistence type="predicted"/>
<dbReference type="PATRIC" id="fig|1409788.3.peg.3959"/>
<dbReference type="EMBL" id="LGIA01000192">
    <property type="protein sequence ID" value="KOH43315.1"/>
    <property type="molecule type" value="Genomic_DNA"/>
</dbReference>
<gene>
    <name evidence="2" type="ORF">NC99_38750</name>
</gene>
<keyword evidence="3" id="KW-1185">Reference proteome</keyword>
<comment type="caution">
    <text evidence="2">The sequence shown here is derived from an EMBL/GenBank/DDBJ whole genome shotgun (WGS) entry which is preliminary data.</text>
</comment>
<organism evidence="2 3">
    <name type="scientific">Sunxiuqinia dokdonensis</name>
    <dbReference type="NCBI Taxonomy" id="1409788"/>
    <lineage>
        <taxon>Bacteria</taxon>
        <taxon>Pseudomonadati</taxon>
        <taxon>Bacteroidota</taxon>
        <taxon>Bacteroidia</taxon>
        <taxon>Marinilabiliales</taxon>
        <taxon>Prolixibacteraceae</taxon>
        <taxon>Sunxiuqinia</taxon>
    </lineage>
</organism>
<dbReference type="STRING" id="1409788.NC99_38750"/>
<reference evidence="3" key="1">
    <citation type="submission" date="2015-07" db="EMBL/GenBank/DDBJ databases">
        <title>Genome sequencing of Sunxiuqinia dokdonensis strain SK.</title>
        <authorList>
            <person name="Ahn S."/>
            <person name="Kim B.-C."/>
        </authorList>
    </citation>
    <scope>NUCLEOTIDE SEQUENCE [LARGE SCALE GENOMIC DNA]</scope>
    <source>
        <strain evidence="3">SK</strain>
    </source>
</reference>
<accession>A0A0L8V497</accession>
<dbReference type="AlphaFoldDB" id="A0A0L8V497"/>
<dbReference type="RefSeq" id="WP_053186970.1">
    <property type="nucleotide sequence ID" value="NZ_LGIA01000192.1"/>
</dbReference>
<keyword evidence="1" id="KW-0472">Membrane</keyword>
<feature type="transmembrane region" description="Helical" evidence="1">
    <location>
        <begin position="20"/>
        <end position="42"/>
    </location>
</feature>
<keyword evidence="1" id="KW-1133">Transmembrane helix</keyword>
<sequence length="158" mass="17939">MKTQNTKTGNNNNQVEKVILRSAAVIISFVLISFTVSAQGFWKQLLTNNSFGKVALLMVEESVTADVATERALPAESAGLSFYFEQASDEALEIESWMTDDAYFGAYTNMAVPEVEADLELEEWMKDESYFSNKLTVEEKEKELELEAWMTDASYWRM</sequence>
<evidence type="ECO:0000256" key="1">
    <source>
        <dbReference type="SAM" id="Phobius"/>
    </source>
</evidence>
<dbReference type="Proteomes" id="UP000036958">
    <property type="component" value="Unassembled WGS sequence"/>
</dbReference>
<keyword evidence="1" id="KW-0812">Transmembrane</keyword>
<dbReference type="OrthoDB" id="1122082at2"/>
<evidence type="ECO:0000313" key="3">
    <source>
        <dbReference type="Proteomes" id="UP000036958"/>
    </source>
</evidence>
<name>A0A0L8V497_9BACT</name>
<protein>
    <submittedName>
        <fullName evidence="2">Uncharacterized protein</fullName>
    </submittedName>
</protein>